<reference evidence="2 3" key="1">
    <citation type="submission" date="2022-10" db="EMBL/GenBank/DDBJ databases">
        <title>Paucibacter sp. hw1 Genome sequencing.</title>
        <authorList>
            <person name="Park S."/>
        </authorList>
    </citation>
    <scope>NUCLEOTIDE SEQUENCE [LARGE SCALE GENOMIC DNA]</scope>
    <source>
        <strain evidence="3">hw1</strain>
    </source>
</reference>
<sequence length="413" mass="44900">MTQCVYTIVNRPLLEAAIESGGEGVFTEGRPWASAHRHLASLELSEPFPLLIGDAATTAGVEWVAMIETIELVEGGSTHVHFSSLVKLGEAIPITALRKTSDGLPISENYIRPYVPCTISGEFERVVLTALAGTDEDPYAAIDSKTAEDFAEALRAIGPKITTAQKAMLIGHAKATLHALSMLSLAELGGYAKFQSANMQYGALGRKFSDHFDIHGLNQQTQAIAKLGKPERDELGHWVWVLRAPLVEALYLVGWVPRPAYGCYLANAAAIEVADDPQCADVTATVRQALVDARIGQGAYRSKLLEVWRGRCSLTGCSIAQVLIASHAKPWSQCDNRERLDEFNGLLLAAHVDKLFDAGLIAFADNGHMLTKECVDAEAFAVLGIPTNAKLRFVQPQHIPYLKAHRMLYGFEP</sequence>
<comment type="caution">
    <text evidence="2">The sequence shown here is derived from an EMBL/GenBank/DDBJ whole genome shotgun (WGS) entry which is preliminary data.</text>
</comment>
<dbReference type="Pfam" id="PF13391">
    <property type="entry name" value="HNH_2"/>
    <property type="match status" value="1"/>
</dbReference>
<keyword evidence="3" id="KW-1185">Reference proteome</keyword>
<proteinExistence type="predicted"/>
<keyword evidence="2" id="KW-0540">Nuclease</keyword>
<keyword evidence="2" id="KW-0255">Endonuclease</keyword>
<accession>A0ABT5KD86</accession>
<gene>
    <name evidence="2" type="ORF">PRZ03_09285</name>
</gene>
<dbReference type="EMBL" id="JAQQXT010000004">
    <property type="protein sequence ID" value="MDC8771760.1"/>
    <property type="molecule type" value="Genomic_DNA"/>
</dbReference>
<evidence type="ECO:0000259" key="1">
    <source>
        <dbReference type="Pfam" id="PF13391"/>
    </source>
</evidence>
<dbReference type="InterPro" id="IPR003615">
    <property type="entry name" value="HNH_nuc"/>
</dbReference>
<keyword evidence="2" id="KW-0378">Hydrolase</keyword>
<protein>
    <submittedName>
        <fullName evidence="2">HNH endonuclease</fullName>
    </submittedName>
</protein>
<evidence type="ECO:0000313" key="3">
    <source>
        <dbReference type="Proteomes" id="UP001221189"/>
    </source>
</evidence>
<evidence type="ECO:0000313" key="2">
    <source>
        <dbReference type="EMBL" id="MDC8771760.1"/>
    </source>
</evidence>
<dbReference type="Proteomes" id="UP001221189">
    <property type="component" value="Unassembled WGS sequence"/>
</dbReference>
<organism evidence="2 3">
    <name type="scientific">Roseateles albus</name>
    <dbReference type="NCBI Taxonomy" id="2987525"/>
    <lineage>
        <taxon>Bacteria</taxon>
        <taxon>Pseudomonadati</taxon>
        <taxon>Pseudomonadota</taxon>
        <taxon>Betaproteobacteria</taxon>
        <taxon>Burkholderiales</taxon>
        <taxon>Sphaerotilaceae</taxon>
        <taxon>Roseateles</taxon>
    </lineage>
</organism>
<feature type="domain" description="HNH nuclease" evidence="1">
    <location>
        <begin position="312"/>
        <end position="363"/>
    </location>
</feature>
<dbReference type="GO" id="GO:0004519">
    <property type="term" value="F:endonuclease activity"/>
    <property type="evidence" value="ECO:0007669"/>
    <property type="project" value="UniProtKB-KW"/>
</dbReference>
<name>A0ABT5KD86_9BURK</name>